<comment type="cofactor">
    <cofactor evidence="5">
        <name>FMN</name>
        <dbReference type="ChEBI" id="CHEBI:58210"/>
    </cofactor>
    <text evidence="5">Binds 1 FMN per subunit.</text>
</comment>
<dbReference type="Gene3D" id="2.30.110.10">
    <property type="entry name" value="Electron Transport, Fmn-binding Protein, Chain A"/>
    <property type="match status" value="1"/>
</dbReference>
<comment type="catalytic activity">
    <reaction evidence="5">
        <text>pyridoxamine 5'-phosphate + O2 + H2O = pyridoxal 5'-phosphate + H2O2 + NH4(+)</text>
        <dbReference type="Rhea" id="RHEA:15817"/>
        <dbReference type="ChEBI" id="CHEBI:15377"/>
        <dbReference type="ChEBI" id="CHEBI:15379"/>
        <dbReference type="ChEBI" id="CHEBI:16240"/>
        <dbReference type="ChEBI" id="CHEBI:28938"/>
        <dbReference type="ChEBI" id="CHEBI:58451"/>
        <dbReference type="ChEBI" id="CHEBI:597326"/>
        <dbReference type="EC" id="1.4.3.5"/>
    </reaction>
</comment>
<evidence type="ECO:0000256" key="2">
    <source>
        <dbReference type="ARBA" id="ARBA00022630"/>
    </source>
</evidence>
<dbReference type="EMBL" id="JAPMOU010000006">
    <property type="protein sequence ID" value="MDE1461710.1"/>
    <property type="molecule type" value="Genomic_DNA"/>
</dbReference>
<dbReference type="NCBIfam" id="NF004231">
    <property type="entry name" value="PRK05679.1"/>
    <property type="match status" value="1"/>
</dbReference>
<dbReference type="PIRSF" id="PIRSF000190">
    <property type="entry name" value="Pyd_amn-ph_oxd"/>
    <property type="match status" value="1"/>
</dbReference>
<feature type="binding site" evidence="5">
    <location>
        <position position="66"/>
    </location>
    <ligand>
        <name>substrate</name>
    </ligand>
</feature>
<gene>
    <name evidence="5 8" type="primary">pdxH</name>
    <name evidence="8" type="ORF">ORQ98_06990</name>
</gene>
<accession>A0ABT5U5S5</accession>
<feature type="binding site" evidence="5">
    <location>
        <position position="105"/>
    </location>
    <ligand>
        <name>FMN</name>
        <dbReference type="ChEBI" id="CHEBI:58210"/>
    </ligand>
</feature>
<feature type="binding site" evidence="5">
    <location>
        <begin position="191"/>
        <end position="193"/>
    </location>
    <ligand>
        <name>substrate</name>
    </ligand>
</feature>
<name>A0ABT5U5S5_9GAMM</name>
<feature type="binding site" evidence="5">
    <location>
        <begin position="61"/>
        <end position="66"/>
    </location>
    <ligand>
        <name>FMN</name>
        <dbReference type="ChEBI" id="CHEBI:58210"/>
    </ligand>
</feature>
<dbReference type="NCBIfam" id="TIGR00558">
    <property type="entry name" value="pdxH"/>
    <property type="match status" value="1"/>
</dbReference>
<sequence length="213" mass="24510">MDISQERREYLRAGLSEEHLHNTPIEQFRHWLKDAIDTEISTDPTAMCLSTVGADGRPSQRIVLLKQFDEKGFVFYTNLESKKAKQIAENPNVCLHFGWLPLERQVIINGTASKLSVAEATKYFLSRPRDSQLAAWASQQSQKVSSRQLLEQAFSQMKQKFTKGDIPLPSFWGGFRVVPEQVEFWQGRANRLHDRLVYSQSEAGEWSIERLQP</sequence>
<evidence type="ECO:0000256" key="4">
    <source>
        <dbReference type="ARBA" id="ARBA00023002"/>
    </source>
</evidence>
<dbReference type="HAMAP" id="MF_01629">
    <property type="entry name" value="PdxH"/>
    <property type="match status" value="1"/>
</dbReference>
<proteinExistence type="inferred from homology"/>
<keyword evidence="3 5" id="KW-0288">FMN</keyword>
<comment type="function">
    <text evidence="5">Catalyzes the oxidation of either pyridoxine 5'-phosphate (PNP) or pyridoxamine 5'-phosphate (PMP) into pyridoxal 5'-phosphate (PLP).</text>
</comment>
<comment type="pathway">
    <text evidence="5">Cofactor metabolism; pyridoxal 5'-phosphate salvage; pyridoxal 5'-phosphate from pyridoxamine 5'-phosphate: step 1/1.</text>
</comment>
<dbReference type="InterPro" id="IPR019576">
    <property type="entry name" value="Pyridoxamine_oxidase_dimer_C"/>
</dbReference>
<keyword evidence="4 5" id="KW-0560">Oxidoreductase</keyword>
<keyword evidence="9" id="KW-1185">Reference proteome</keyword>
<dbReference type="InterPro" id="IPR019740">
    <property type="entry name" value="Pyridox_Oxase_CS"/>
</dbReference>
<dbReference type="InterPro" id="IPR012349">
    <property type="entry name" value="Split_barrel_FMN-bd"/>
</dbReference>
<evidence type="ECO:0000256" key="1">
    <source>
        <dbReference type="ARBA" id="ARBA00007301"/>
    </source>
</evidence>
<evidence type="ECO:0000256" key="3">
    <source>
        <dbReference type="ARBA" id="ARBA00022643"/>
    </source>
</evidence>
<feature type="binding site" evidence="5">
    <location>
        <begin position="140"/>
        <end position="141"/>
    </location>
    <ligand>
        <name>FMN</name>
        <dbReference type="ChEBI" id="CHEBI:58210"/>
    </ligand>
</feature>
<organism evidence="8 9">
    <name type="scientific">Spartinivicinus poritis</name>
    <dbReference type="NCBI Taxonomy" id="2994640"/>
    <lineage>
        <taxon>Bacteria</taxon>
        <taxon>Pseudomonadati</taxon>
        <taxon>Pseudomonadota</taxon>
        <taxon>Gammaproteobacteria</taxon>
        <taxon>Oceanospirillales</taxon>
        <taxon>Zooshikellaceae</taxon>
        <taxon>Spartinivicinus</taxon>
    </lineage>
</organism>
<reference evidence="8 9" key="1">
    <citation type="submission" date="2022-11" db="EMBL/GenBank/DDBJ databases">
        <title>Spartinivicinus poritis sp. nov., isolated from scleractinian coral Porites lutea.</title>
        <authorList>
            <person name="Zhang G."/>
            <person name="Cai L."/>
            <person name="Wei Q."/>
        </authorList>
    </citation>
    <scope>NUCLEOTIDE SEQUENCE [LARGE SCALE GENOMIC DNA]</scope>
    <source>
        <strain evidence="8 9">A2-2</strain>
    </source>
</reference>
<feature type="binding site" evidence="5">
    <location>
        <position position="185"/>
    </location>
    <ligand>
        <name>FMN</name>
        <dbReference type="ChEBI" id="CHEBI:58210"/>
    </ligand>
</feature>
<dbReference type="SUPFAM" id="SSF50475">
    <property type="entry name" value="FMN-binding split barrel"/>
    <property type="match status" value="1"/>
</dbReference>
<protein>
    <recommendedName>
        <fullName evidence="5">Pyridoxine/pyridoxamine 5'-phosphate oxidase</fullName>
        <ecNumber evidence="5">1.4.3.5</ecNumber>
    </recommendedName>
    <alternativeName>
        <fullName evidence="5">PNP/PMP oxidase</fullName>
        <shortName evidence="5">PNPOx</shortName>
    </alternativeName>
    <alternativeName>
        <fullName evidence="5">Pyridoxal 5'-phosphate synthase</fullName>
    </alternativeName>
</protein>
<dbReference type="EC" id="1.4.3.5" evidence="5"/>
<evidence type="ECO:0000313" key="9">
    <source>
        <dbReference type="Proteomes" id="UP001528823"/>
    </source>
</evidence>
<evidence type="ECO:0000259" key="6">
    <source>
        <dbReference type="Pfam" id="PF01243"/>
    </source>
</evidence>
<dbReference type="Pfam" id="PF01243">
    <property type="entry name" value="PNPOx_N"/>
    <property type="match status" value="1"/>
</dbReference>
<comment type="catalytic activity">
    <reaction evidence="5">
        <text>pyridoxine 5'-phosphate + O2 = pyridoxal 5'-phosphate + H2O2</text>
        <dbReference type="Rhea" id="RHEA:15149"/>
        <dbReference type="ChEBI" id="CHEBI:15379"/>
        <dbReference type="ChEBI" id="CHEBI:16240"/>
        <dbReference type="ChEBI" id="CHEBI:58589"/>
        <dbReference type="ChEBI" id="CHEBI:597326"/>
        <dbReference type="EC" id="1.4.3.5"/>
    </reaction>
</comment>
<feature type="binding site" evidence="5">
    <location>
        <position position="195"/>
    </location>
    <ligand>
        <name>FMN</name>
        <dbReference type="ChEBI" id="CHEBI:58210"/>
    </ligand>
</feature>
<keyword evidence="2 5" id="KW-0285">Flavoprotein</keyword>
<feature type="binding site" evidence="5">
    <location>
        <position position="82"/>
    </location>
    <ligand>
        <name>FMN</name>
        <dbReference type="ChEBI" id="CHEBI:58210"/>
    </ligand>
</feature>
<comment type="caution">
    <text evidence="8">The sequence shown here is derived from an EMBL/GenBank/DDBJ whole genome shotgun (WGS) entry which is preliminary data.</text>
</comment>
<comment type="similarity">
    <text evidence="1 5">Belongs to the pyridoxamine 5'-phosphate oxidase family.</text>
</comment>
<evidence type="ECO:0000313" key="8">
    <source>
        <dbReference type="EMBL" id="MDE1461710.1"/>
    </source>
</evidence>
<feature type="binding site" evidence="5">
    <location>
        <position position="131"/>
    </location>
    <ligand>
        <name>substrate</name>
    </ligand>
</feature>
<feature type="binding site" evidence="5">
    <location>
        <begin position="76"/>
        <end position="77"/>
    </location>
    <ligand>
        <name>FMN</name>
        <dbReference type="ChEBI" id="CHEBI:58210"/>
    </ligand>
</feature>
<dbReference type="PANTHER" id="PTHR10851:SF0">
    <property type="entry name" value="PYRIDOXINE-5'-PHOSPHATE OXIDASE"/>
    <property type="match status" value="1"/>
</dbReference>
<dbReference type="Proteomes" id="UP001528823">
    <property type="component" value="Unassembled WGS sequence"/>
</dbReference>
<feature type="domain" description="Pyridoxamine 5'-phosphate oxidase N-terminal" evidence="6">
    <location>
        <begin position="33"/>
        <end position="159"/>
    </location>
</feature>
<feature type="binding site" evidence="5">
    <location>
        <position position="83"/>
    </location>
    <ligand>
        <name>FMN</name>
        <dbReference type="ChEBI" id="CHEBI:58210"/>
    </ligand>
</feature>
<keyword evidence="5" id="KW-0664">Pyridoxine biosynthesis</keyword>
<feature type="binding site" evidence="5">
    <location>
        <position position="123"/>
    </location>
    <ligand>
        <name>substrate</name>
    </ligand>
</feature>
<evidence type="ECO:0000259" key="7">
    <source>
        <dbReference type="Pfam" id="PF10590"/>
    </source>
</evidence>
<comment type="subunit">
    <text evidence="5">Homodimer.</text>
</comment>
<feature type="binding site" evidence="5">
    <location>
        <position position="127"/>
    </location>
    <ligand>
        <name>substrate</name>
    </ligand>
</feature>
<dbReference type="InterPro" id="IPR000659">
    <property type="entry name" value="Pyridox_Oxase"/>
</dbReference>
<dbReference type="GO" id="GO:0004733">
    <property type="term" value="F:pyridoxamine phosphate oxidase activity"/>
    <property type="evidence" value="ECO:0007669"/>
    <property type="project" value="UniProtKB-EC"/>
</dbReference>
<dbReference type="InterPro" id="IPR011576">
    <property type="entry name" value="Pyridox_Oxase_N"/>
</dbReference>
<dbReference type="PANTHER" id="PTHR10851">
    <property type="entry name" value="PYRIDOXINE-5-PHOSPHATE OXIDASE"/>
    <property type="match status" value="1"/>
</dbReference>
<feature type="domain" description="Pyridoxine 5'-phosphate oxidase dimerisation C-terminal" evidence="7">
    <location>
        <begin position="172"/>
        <end position="213"/>
    </location>
</feature>
<dbReference type="Pfam" id="PF10590">
    <property type="entry name" value="PNP_phzG_C"/>
    <property type="match status" value="1"/>
</dbReference>
<dbReference type="PROSITE" id="PS01064">
    <property type="entry name" value="PYRIDOX_OXIDASE"/>
    <property type="match status" value="1"/>
</dbReference>
<dbReference type="RefSeq" id="WP_274688071.1">
    <property type="nucleotide sequence ID" value="NZ_JAPMOU010000006.1"/>
</dbReference>
<comment type="pathway">
    <text evidence="5">Cofactor metabolism; pyridoxal 5'-phosphate salvage; pyridoxal 5'-phosphate from pyridoxine 5'-phosphate: step 1/1.</text>
</comment>
<evidence type="ECO:0000256" key="5">
    <source>
        <dbReference type="HAMAP-Rule" id="MF_01629"/>
    </source>
</evidence>